<organism evidence="2 3">
    <name type="scientific">Thalictrum thalictroides</name>
    <name type="common">Rue-anemone</name>
    <name type="synonym">Anemone thalictroides</name>
    <dbReference type="NCBI Taxonomy" id="46969"/>
    <lineage>
        <taxon>Eukaryota</taxon>
        <taxon>Viridiplantae</taxon>
        <taxon>Streptophyta</taxon>
        <taxon>Embryophyta</taxon>
        <taxon>Tracheophyta</taxon>
        <taxon>Spermatophyta</taxon>
        <taxon>Magnoliopsida</taxon>
        <taxon>Ranunculales</taxon>
        <taxon>Ranunculaceae</taxon>
        <taxon>Thalictroideae</taxon>
        <taxon>Thalictrum</taxon>
    </lineage>
</organism>
<dbReference type="Proteomes" id="UP000554482">
    <property type="component" value="Unassembled WGS sequence"/>
</dbReference>
<dbReference type="Gene3D" id="3.80.10.10">
    <property type="entry name" value="Ribonuclease Inhibitor"/>
    <property type="match status" value="1"/>
</dbReference>
<evidence type="ECO:0000259" key="1">
    <source>
        <dbReference type="SMART" id="SM00579"/>
    </source>
</evidence>
<dbReference type="PANTHER" id="PTHR31639:SF237">
    <property type="entry name" value="F-BOX DOMAIN-CONTAINING PROTEIN"/>
    <property type="match status" value="1"/>
</dbReference>
<dbReference type="Pfam" id="PF24758">
    <property type="entry name" value="LRR_At5g56370"/>
    <property type="match status" value="1"/>
</dbReference>
<dbReference type="SUPFAM" id="SSF52047">
    <property type="entry name" value="RNI-like"/>
    <property type="match status" value="1"/>
</dbReference>
<protein>
    <submittedName>
        <fullName evidence="2">F-box/FBD/LRR-repeat protein</fullName>
    </submittedName>
</protein>
<dbReference type="EMBL" id="JABWDY010013242">
    <property type="protein sequence ID" value="KAF5198429.1"/>
    <property type="molecule type" value="Genomic_DNA"/>
</dbReference>
<sequence>MASEGSRDQMIFVQPRLDRLSNLPGELINNILKLVPIRDAVRTSVLSWDWRYKWMTIPELIFNACPILPSRSSERQTYNKLVDIINHVVFLHKGVLDKFEMHMHMKSSYKHVDRWILLLERKFVKEVLLEFSGVDRYNIPSSLFLCQSLQQLKLHHCILKSLFRTKGFDSLVDLDLNGVTLTMETIANLISNSRQLQKLTLMNCDGFHRLYICAPNLRIFYFNGPCGDIYFDNCPKLIDAYIGLLPVLSGSLPPNFLGKSTKRLELVLAGVHRVEKLFISEHFMEILAACVAPKKLHTTYHHLRDLSLVMKNLANSKEFLTAICLFRSSPYMQKLTIISSSTEQSGLLTEDEFQNACLNREELIFPELKTVTLCGFKGMNHELIFVKFILMNAGKLRTMSITWDATVEVGFCRAHILQKMMEFQRASPTAVVKFLV</sequence>
<feature type="domain" description="FBD" evidence="1">
    <location>
        <begin position="361"/>
        <end position="435"/>
    </location>
</feature>
<dbReference type="OrthoDB" id="1937628at2759"/>
<keyword evidence="3" id="KW-1185">Reference proteome</keyword>
<name>A0A7J6WM37_THATH</name>
<dbReference type="PANTHER" id="PTHR31639">
    <property type="entry name" value="F-BOX PROTEIN-LIKE"/>
    <property type="match status" value="1"/>
</dbReference>
<comment type="caution">
    <text evidence="2">The sequence shown here is derived from an EMBL/GenBank/DDBJ whole genome shotgun (WGS) entry which is preliminary data.</text>
</comment>
<dbReference type="SUPFAM" id="SSF81383">
    <property type="entry name" value="F-box domain"/>
    <property type="match status" value="1"/>
</dbReference>
<evidence type="ECO:0000313" key="2">
    <source>
        <dbReference type="EMBL" id="KAF5198429.1"/>
    </source>
</evidence>
<gene>
    <name evidence="2" type="ORF">FRX31_011981</name>
</gene>
<evidence type="ECO:0000313" key="3">
    <source>
        <dbReference type="Proteomes" id="UP000554482"/>
    </source>
</evidence>
<dbReference type="InterPro" id="IPR001810">
    <property type="entry name" value="F-box_dom"/>
</dbReference>
<dbReference type="AlphaFoldDB" id="A0A7J6WM37"/>
<proteinExistence type="predicted"/>
<dbReference type="InterPro" id="IPR055411">
    <property type="entry name" value="LRR_FXL15/At3g58940/PEG3-like"/>
</dbReference>
<dbReference type="Pfam" id="PF08387">
    <property type="entry name" value="FBD"/>
    <property type="match status" value="1"/>
</dbReference>
<reference evidence="2 3" key="1">
    <citation type="submission" date="2020-06" db="EMBL/GenBank/DDBJ databases">
        <title>Transcriptomic and genomic resources for Thalictrum thalictroides and T. hernandezii: Facilitating candidate gene discovery in an emerging model plant lineage.</title>
        <authorList>
            <person name="Arias T."/>
            <person name="Riano-Pachon D.M."/>
            <person name="Di Stilio V.S."/>
        </authorList>
    </citation>
    <scope>NUCLEOTIDE SEQUENCE [LARGE SCALE GENOMIC DNA]</scope>
    <source>
        <strain evidence="3">cv. WT478/WT964</strain>
        <tissue evidence="2">Leaves</tissue>
    </source>
</reference>
<dbReference type="InterPro" id="IPR032675">
    <property type="entry name" value="LRR_dom_sf"/>
</dbReference>
<dbReference type="InterPro" id="IPR036047">
    <property type="entry name" value="F-box-like_dom_sf"/>
</dbReference>
<accession>A0A7J6WM37</accession>
<dbReference type="InterPro" id="IPR006566">
    <property type="entry name" value="FBD"/>
</dbReference>
<dbReference type="SMART" id="SM00579">
    <property type="entry name" value="FBD"/>
    <property type="match status" value="1"/>
</dbReference>
<dbReference type="Pfam" id="PF00646">
    <property type="entry name" value="F-box"/>
    <property type="match status" value="1"/>
</dbReference>